<dbReference type="SMART" id="SM01361">
    <property type="entry name" value="A2M_recep"/>
    <property type="match status" value="1"/>
</dbReference>
<dbReference type="SUPFAM" id="SSF48239">
    <property type="entry name" value="Terpenoid cyclases/Protein prenyltransferases"/>
    <property type="match status" value="1"/>
</dbReference>
<dbReference type="InterPro" id="IPR041555">
    <property type="entry name" value="MG3"/>
</dbReference>
<dbReference type="Pfam" id="PF01835">
    <property type="entry name" value="MG2"/>
    <property type="match status" value="1"/>
</dbReference>
<dbReference type="Pfam" id="PF00207">
    <property type="entry name" value="A2M"/>
    <property type="match status" value="1"/>
</dbReference>
<dbReference type="SUPFAM" id="SSF49410">
    <property type="entry name" value="Alpha-macroglobulin receptor domain"/>
    <property type="match status" value="1"/>
</dbReference>
<dbReference type="Gene3D" id="2.60.40.1940">
    <property type="match status" value="1"/>
</dbReference>
<protein>
    <submittedName>
        <fullName evidence="5">Uncharacterized protein</fullName>
    </submittedName>
</protein>
<dbReference type="InterPro" id="IPR008993">
    <property type="entry name" value="TIMP-like_OB-fold"/>
</dbReference>
<evidence type="ECO:0000256" key="2">
    <source>
        <dbReference type="SAM" id="SignalP"/>
    </source>
</evidence>
<dbReference type="Pfam" id="PF07678">
    <property type="entry name" value="TED_complement"/>
    <property type="match status" value="1"/>
</dbReference>
<dbReference type="Gene3D" id="2.60.40.690">
    <property type="entry name" value="Alpha-macroglobulin, receptor-binding domain"/>
    <property type="match status" value="2"/>
</dbReference>
<dbReference type="Pfam" id="PF17791">
    <property type="entry name" value="MG3"/>
    <property type="match status" value="1"/>
</dbReference>
<name>A0AAV2HJW6_LYMST</name>
<feature type="domain" description="Alpha-2-macroglobulin" evidence="3">
    <location>
        <begin position="726"/>
        <end position="816"/>
    </location>
</feature>
<dbReference type="Pfam" id="PF07703">
    <property type="entry name" value="A2M_BRD"/>
    <property type="match status" value="1"/>
</dbReference>
<dbReference type="SUPFAM" id="SSF50242">
    <property type="entry name" value="TIMP-like"/>
    <property type="match status" value="1"/>
</dbReference>
<sequence>MNAQLVALLLATVLQSGTGTKFFLTVPKIPSYDAKFTAVVTAFQHSSGQQLSVQLAYKGFVDSSKVIHSTTLLFDRDGTQNWTVIFPWEHMQDLNETMVTLSMTSDNQKTEKVLTFRPSSGYIFIQTDKPVYTPTQTVKFRVIAVDEEQKLAKYHLKVDIRNKDNITLDRMRYSAEDAFKGQEFELPRETPLGFYYISANFEGLDNKFSLAHNVSFEVREYVLPRFYADLRINSSVITNDTKDIKLTIRAKYVYGRPVIGRVEVKLGRWNYNKVELFPNAHYVEELRDGVLEKNISVLSLIPNPLRYDDDRRLYVYVNVTEGATLENYTIVDTSTYISHPYYVVDFTSSKKYFKPGFPYTLQANIKTKTGVLASWAHLNLTVWYMDELGKELQGGLNFLINMDKAGKAVKELATPAAAFRIRMNAFVQDSDHPTYWKYNFTVSLFESPSKDYLHISVPAPVKKTNDGMIWLRYSNTSNNDGSDAPLEQITVLVLARGHVIFTSSITKSNQGVSLMALPKKLFHELSPSYRIIAYFNVRNLPSGMVTDSLQVAMPNNCMEEVFLFRPGGMFAAKIPNKPKDKYDLHVWGGPNMRVGFVAVDKAIYLLSDKRTLTRSLMFEQLGSHDQGTNSGDGRVWHGVLEHSGLWYMMIDTSLNVYEPTFLPTRVLSSYPTLLPRWPSLTRGRMGPEGPTMGKEMTKAEILYDEPIRKNSRSPPPQTIRNYFPESWFFEERILPQSGRMDLNLTLPDSITTWSFLAVGLSANRGICVSDPLEQEVQKLFFADVIMPYKATRLEEIKIKVAVYNYHEYQIKVNATIYGEKGICFSDNADRSNQQNSYKFSMTIEKEQSASETIKVVPLNIGDLKLKVDVISQNERDVVEKQLHVIAEGLRIRKMITFVLDPEAKHVSFAQQIKNKNVIQIAKTATIVNTFNQIKRQQHTRIDLAMPAEVIKGTEFCRIAAFGDLMGDILNHAVVKSKSLMDQPIQTAEEVLSDMGPTVHALNYINATGLMDADLRERGRRFVRHAITRLLKYRQGPAFSLKPNSKPATWLTALVLKTLCHATNLAFVDKKNLIDDGFSWLQSQVYRNGTLREQDWRLSQSSFEHKVMLSAEVLIALIECNRFEKEDHLTLQGDMAMFLERYFKRVKQRVVMAKLAYALHLSAPNTKTTLAAIERLKKSLTKNNQKQIFWADNNKGNELKKVPEWFRQESSASSIEATAYGLLVFMDNKGVNEDAIGDWLVTKRKNNGAFIGALDSTAAIQALTKYSLKKQNQGNFHVNMNCNVSSDKNKRHKHFFKFTHQNATRPESLSDIPVGHILEVTTEGQGLGQMQIIVAYNIPIDKNANCSYKVTVDTKPSIYNVDKSVCAQCSFGCPIRDLKTRDVNYLLDPFYKITARTSTNPVNETNITVRKTHKGKQHETKRRKIRSSYQTTYSHKIYCIHICLRHVARVSGEVNVHVEMLTGFTPMEEDVESLKYVTNVTNVEMMKETDTLLVTFSQINVDKPTCFGFRARENGSAERINPAIVTVTEAEHSEPACSLEYHPPPGRESLKVYCADFHHINRGECKCFSGKCSYCGPKVKDEFSLQNTTDLTCKSKIAYQVQLHKIEDRIHWLEVDAKVHTINKTGIHKPKPGELIKMHSPSSCFCLNDYGLETFYMFSPDAERLVSRNGKIVHRYLLDENTTFLRVDSPLIFGPQSSTKPPITNSSTTPSTYTAHTVPHNYFVHAFNEKNCSLRET</sequence>
<dbReference type="Proteomes" id="UP001497497">
    <property type="component" value="Unassembled WGS sequence"/>
</dbReference>
<evidence type="ECO:0000313" key="6">
    <source>
        <dbReference type="Proteomes" id="UP001497497"/>
    </source>
</evidence>
<dbReference type="Gene3D" id="2.60.40.10">
    <property type="entry name" value="Immunoglobulins"/>
    <property type="match status" value="2"/>
</dbReference>
<dbReference type="InterPro" id="IPR011626">
    <property type="entry name" value="Alpha-macroglobulin_TED"/>
</dbReference>
<accession>A0AAV2HJW6</accession>
<keyword evidence="2" id="KW-0732">Signal</keyword>
<feature type="chain" id="PRO_5043696424" evidence="2">
    <location>
        <begin position="20"/>
        <end position="1736"/>
    </location>
</feature>
<dbReference type="Pfam" id="PF07677">
    <property type="entry name" value="A2M_recep"/>
    <property type="match status" value="1"/>
</dbReference>
<dbReference type="Gene3D" id="1.50.10.20">
    <property type="match status" value="1"/>
</dbReference>
<dbReference type="InterPro" id="IPR009048">
    <property type="entry name" value="A-macroglobulin_rcpt-bd"/>
</dbReference>
<dbReference type="InterPro" id="IPR011625">
    <property type="entry name" value="A2M_N_BRD"/>
</dbReference>
<dbReference type="PANTHER" id="PTHR11412">
    <property type="entry name" value="MACROGLOBULIN / COMPLEMENT"/>
    <property type="match status" value="1"/>
</dbReference>
<dbReference type="InterPro" id="IPR001599">
    <property type="entry name" value="Macroglobln_a2"/>
</dbReference>
<feature type="signal peptide" evidence="2">
    <location>
        <begin position="1"/>
        <end position="19"/>
    </location>
</feature>
<dbReference type="EMBL" id="CAXITT010000167">
    <property type="protein sequence ID" value="CAL1534288.1"/>
    <property type="molecule type" value="Genomic_DNA"/>
</dbReference>
<dbReference type="InterPro" id="IPR050473">
    <property type="entry name" value="A2M/Complement_sys"/>
</dbReference>
<evidence type="ECO:0000259" key="3">
    <source>
        <dbReference type="SMART" id="SM01360"/>
    </source>
</evidence>
<dbReference type="Gene3D" id="2.40.50.120">
    <property type="match status" value="1"/>
</dbReference>
<gene>
    <name evidence="5" type="ORF">GSLYS_00008248001</name>
</gene>
<reference evidence="5 6" key="1">
    <citation type="submission" date="2024-04" db="EMBL/GenBank/DDBJ databases">
        <authorList>
            <consortium name="Genoscope - CEA"/>
            <person name="William W."/>
        </authorList>
    </citation>
    <scope>NUCLEOTIDE SEQUENCE [LARGE SCALE GENOMIC DNA]</scope>
</reference>
<dbReference type="Gene3D" id="2.60.120.1540">
    <property type="match status" value="1"/>
</dbReference>
<dbReference type="SMART" id="SM01360">
    <property type="entry name" value="A2M"/>
    <property type="match status" value="1"/>
</dbReference>
<proteinExistence type="predicted"/>
<dbReference type="InterPro" id="IPR013783">
    <property type="entry name" value="Ig-like_fold"/>
</dbReference>
<dbReference type="InterPro" id="IPR002890">
    <property type="entry name" value="MG2"/>
</dbReference>
<dbReference type="GO" id="GO:0004866">
    <property type="term" value="F:endopeptidase inhibitor activity"/>
    <property type="evidence" value="ECO:0007669"/>
    <property type="project" value="InterPro"/>
</dbReference>
<dbReference type="Gene3D" id="2.60.40.1930">
    <property type="match status" value="3"/>
</dbReference>
<feature type="domain" description="Alpha-macroglobulin receptor-binding" evidence="4">
    <location>
        <begin position="1450"/>
        <end position="1540"/>
    </location>
</feature>
<evidence type="ECO:0000256" key="1">
    <source>
        <dbReference type="ARBA" id="ARBA00023157"/>
    </source>
</evidence>
<comment type="caution">
    <text evidence="5">The sequence shown here is derived from an EMBL/GenBank/DDBJ whole genome shotgun (WGS) entry which is preliminary data.</text>
</comment>
<dbReference type="PANTHER" id="PTHR11412:SF166">
    <property type="entry name" value="NTR DOMAIN-CONTAINING PROTEIN"/>
    <property type="match status" value="1"/>
</dbReference>
<keyword evidence="6" id="KW-1185">Reference proteome</keyword>
<dbReference type="GO" id="GO:0005615">
    <property type="term" value="C:extracellular space"/>
    <property type="evidence" value="ECO:0007669"/>
    <property type="project" value="InterPro"/>
</dbReference>
<dbReference type="Gene3D" id="6.20.50.160">
    <property type="match status" value="1"/>
</dbReference>
<dbReference type="CDD" id="cd02891">
    <property type="entry name" value="A2M_like"/>
    <property type="match status" value="1"/>
</dbReference>
<evidence type="ECO:0000313" key="5">
    <source>
        <dbReference type="EMBL" id="CAL1534288.1"/>
    </source>
</evidence>
<evidence type="ECO:0000259" key="4">
    <source>
        <dbReference type="SMART" id="SM01361"/>
    </source>
</evidence>
<keyword evidence="1" id="KW-1015">Disulfide bond</keyword>
<dbReference type="Gene3D" id="2.20.130.20">
    <property type="match status" value="1"/>
</dbReference>
<dbReference type="InterPro" id="IPR036595">
    <property type="entry name" value="A-macroglobulin_rcpt-bd_sf"/>
</dbReference>
<organism evidence="5 6">
    <name type="scientific">Lymnaea stagnalis</name>
    <name type="common">Great pond snail</name>
    <name type="synonym">Helix stagnalis</name>
    <dbReference type="NCBI Taxonomy" id="6523"/>
    <lineage>
        <taxon>Eukaryota</taxon>
        <taxon>Metazoa</taxon>
        <taxon>Spiralia</taxon>
        <taxon>Lophotrochozoa</taxon>
        <taxon>Mollusca</taxon>
        <taxon>Gastropoda</taxon>
        <taxon>Heterobranchia</taxon>
        <taxon>Euthyneura</taxon>
        <taxon>Panpulmonata</taxon>
        <taxon>Hygrophila</taxon>
        <taxon>Lymnaeoidea</taxon>
        <taxon>Lymnaeidae</taxon>
        <taxon>Lymnaea</taxon>
    </lineage>
</organism>
<dbReference type="InterPro" id="IPR008930">
    <property type="entry name" value="Terpenoid_cyclase/PrenylTrfase"/>
</dbReference>